<evidence type="ECO:0000256" key="2">
    <source>
        <dbReference type="ARBA" id="ARBA00010735"/>
    </source>
</evidence>
<dbReference type="GO" id="GO:0005886">
    <property type="term" value="C:plasma membrane"/>
    <property type="evidence" value="ECO:0007669"/>
    <property type="project" value="UniProtKB-SubCell"/>
</dbReference>
<evidence type="ECO:0000256" key="5">
    <source>
        <dbReference type="ARBA" id="ARBA00022692"/>
    </source>
</evidence>
<proteinExistence type="inferred from homology"/>
<accession>A0A8J3I2W9</accession>
<evidence type="ECO:0000256" key="3">
    <source>
        <dbReference type="ARBA" id="ARBA00022448"/>
    </source>
</evidence>
<feature type="transmembrane region" description="Helical" evidence="8">
    <location>
        <begin position="34"/>
        <end position="57"/>
    </location>
</feature>
<evidence type="ECO:0000256" key="8">
    <source>
        <dbReference type="SAM" id="Phobius"/>
    </source>
</evidence>
<dbReference type="EMBL" id="BNJF01000002">
    <property type="protein sequence ID" value="GHO46606.1"/>
    <property type="molecule type" value="Genomic_DNA"/>
</dbReference>
<evidence type="ECO:0000256" key="4">
    <source>
        <dbReference type="ARBA" id="ARBA00022475"/>
    </source>
</evidence>
<dbReference type="InterPro" id="IPR011606">
    <property type="entry name" value="Brnchd-chn_aa_trnsp_permease"/>
</dbReference>
<keyword evidence="10" id="KW-1185">Reference proteome</keyword>
<gene>
    <name evidence="9" type="ORF">KSX_47690</name>
</gene>
<keyword evidence="6 8" id="KW-1133">Transmembrane helix</keyword>
<dbReference type="Pfam" id="PF03591">
    <property type="entry name" value="AzlC"/>
    <property type="match status" value="1"/>
</dbReference>
<organism evidence="9 10">
    <name type="scientific">Ktedonospora formicarum</name>
    <dbReference type="NCBI Taxonomy" id="2778364"/>
    <lineage>
        <taxon>Bacteria</taxon>
        <taxon>Bacillati</taxon>
        <taxon>Chloroflexota</taxon>
        <taxon>Ktedonobacteria</taxon>
        <taxon>Ktedonobacterales</taxon>
        <taxon>Ktedonobacteraceae</taxon>
        <taxon>Ktedonospora</taxon>
    </lineage>
</organism>
<dbReference type="GO" id="GO:1903785">
    <property type="term" value="P:L-valine transmembrane transport"/>
    <property type="evidence" value="ECO:0007669"/>
    <property type="project" value="TreeGrafter"/>
</dbReference>
<sequence>MSEDILTAEPIQQKQDQELVTFSRAGFLDGMKKALPLAAGGSAFGLVYGMLAGQAHLSLLEVILTSGLVSAGSSQLIVLSMWSLPLAVWPIIFTTLLVNSRHILMGVALSPWFKRLPPLLLYPLLHFMDDESWALTINEFVQGKRDAAFLFGSGVVMVLSWITSTALGRILGGGISDPARWGLDFLTTAVFIALLAGFWKGKGDLFPWGVAAVVAVVSAHFLPGKWYILLGALAGSLVGGVRNGD</sequence>
<evidence type="ECO:0000256" key="6">
    <source>
        <dbReference type="ARBA" id="ARBA00022989"/>
    </source>
</evidence>
<keyword evidence="4" id="KW-1003">Cell membrane</keyword>
<keyword evidence="5 8" id="KW-0812">Transmembrane</keyword>
<dbReference type="Proteomes" id="UP000612362">
    <property type="component" value="Unassembled WGS sequence"/>
</dbReference>
<reference evidence="9" key="1">
    <citation type="submission" date="2020-10" db="EMBL/GenBank/DDBJ databases">
        <title>Taxonomic study of unclassified bacteria belonging to the class Ktedonobacteria.</title>
        <authorList>
            <person name="Yabe S."/>
            <person name="Wang C.M."/>
            <person name="Zheng Y."/>
            <person name="Sakai Y."/>
            <person name="Cavaletti L."/>
            <person name="Monciardini P."/>
            <person name="Donadio S."/>
        </authorList>
    </citation>
    <scope>NUCLEOTIDE SEQUENCE</scope>
    <source>
        <strain evidence="9">SOSP1-1</strain>
    </source>
</reference>
<feature type="transmembrane region" description="Helical" evidence="8">
    <location>
        <begin position="205"/>
        <end position="222"/>
    </location>
</feature>
<keyword evidence="7 8" id="KW-0472">Membrane</keyword>
<name>A0A8J3I2W9_9CHLR</name>
<comment type="similarity">
    <text evidence="2">Belongs to the AzlC family.</text>
</comment>
<feature type="transmembrane region" description="Helical" evidence="8">
    <location>
        <begin position="77"/>
        <end position="100"/>
    </location>
</feature>
<comment type="subcellular location">
    <subcellularLocation>
        <location evidence="1">Cell membrane</location>
        <topology evidence="1">Multi-pass membrane protein</topology>
    </subcellularLocation>
</comment>
<feature type="transmembrane region" description="Helical" evidence="8">
    <location>
        <begin position="148"/>
        <end position="169"/>
    </location>
</feature>
<evidence type="ECO:0000313" key="10">
    <source>
        <dbReference type="Proteomes" id="UP000612362"/>
    </source>
</evidence>
<dbReference type="AlphaFoldDB" id="A0A8J3I2W9"/>
<protein>
    <submittedName>
        <fullName evidence="9">Transporter</fullName>
    </submittedName>
</protein>
<evidence type="ECO:0000256" key="7">
    <source>
        <dbReference type="ARBA" id="ARBA00023136"/>
    </source>
</evidence>
<dbReference type="RefSeq" id="WP_220195975.1">
    <property type="nucleotide sequence ID" value="NZ_BNJF01000002.1"/>
</dbReference>
<evidence type="ECO:0000256" key="1">
    <source>
        <dbReference type="ARBA" id="ARBA00004651"/>
    </source>
</evidence>
<comment type="caution">
    <text evidence="9">The sequence shown here is derived from an EMBL/GenBank/DDBJ whole genome shotgun (WGS) entry which is preliminary data.</text>
</comment>
<evidence type="ECO:0000313" key="9">
    <source>
        <dbReference type="EMBL" id="GHO46606.1"/>
    </source>
</evidence>
<keyword evidence="3" id="KW-0813">Transport</keyword>
<dbReference type="PANTHER" id="PTHR34979">
    <property type="entry name" value="INNER MEMBRANE PROTEIN YGAZ"/>
    <property type="match status" value="1"/>
</dbReference>
<dbReference type="PANTHER" id="PTHR34979:SF1">
    <property type="entry name" value="INNER MEMBRANE PROTEIN YGAZ"/>
    <property type="match status" value="1"/>
</dbReference>
<feature type="transmembrane region" description="Helical" evidence="8">
    <location>
        <begin position="181"/>
        <end position="199"/>
    </location>
</feature>